<evidence type="ECO:0000313" key="5">
    <source>
        <dbReference type="Proteomes" id="UP000094707"/>
    </source>
</evidence>
<protein>
    <recommendedName>
        <fullName evidence="2">RNA 2',3'-cyclic phosphodiesterase</fullName>
        <shortName evidence="2">RNA 2',3'-CPDase</shortName>
        <ecNumber evidence="2">3.1.4.58</ecNumber>
    </recommendedName>
</protein>
<comment type="function">
    <text evidence="2">Hydrolyzes RNA 2',3'-cyclic phosphodiester to an RNA 2'-phosphomonoester.</text>
</comment>
<feature type="short sequence motif" description="HXTX 1" evidence="2">
    <location>
        <begin position="40"/>
        <end position="43"/>
    </location>
</feature>
<evidence type="ECO:0000259" key="3">
    <source>
        <dbReference type="Pfam" id="PF02834"/>
    </source>
</evidence>
<dbReference type="Gene3D" id="3.90.1140.10">
    <property type="entry name" value="Cyclic phosphodiesterase"/>
    <property type="match status" value="1"/>
</dbReference>
<dbReference type="EC" id="3.1.4.58" evidence="2"/>
<keyword evidence="1 2" id="KW-0378">Hydrolase</keyword>
<dbReference type="SUPFAM" id="SSF55144">
    <property type="entry name" value="LigT-like"/>
    <property type="match status" value="1"/>
</dbReference>
<feature type="active site" description="Proton donor" evidence="2">
    <location>
        <position position="40"/>
    </location>
</feature>
<dbReference type="EMBL" id="LT607756">
    <property type="protein sequence ID" value="SCG85502.1"/>
    <property type="molecule type" value="Genomic_DNA"/>
</dbReference>
<dbReference type="GO" id="GO:0008664">
    <property type="term" value="F:RNA 2',3'-cyclic 3'-phosphodiesterase activity"/>
    <property type="evidence" value="ECO:0007669"/>
    <property type="project" value="UniProtKB-EC"/>
</dbReference>
<organism evidence="4 5">
    <name type="scientific">Methanobacterium congolense</name>
    <dbReference type="NCBI Taxonomy" id="118062"/>
    <lineage>
        <taxon>Archaea</taxon>
        <taxon>Methanobacteriati</taxon>
        <taxon>Methanobacteriota</taxon>
        <taxon>Methanomada group</taxon>
        <taxon>Methanobacteria</taxon>
        <taxon>Methanobacteriales</taxon>
        <taxon>Methanobacteriaceae</taxon>
        <taxon>Methanobacterium</taxon>
    </lineage>
</organism>
<feature type="short sequence motif" description="HXTX 2" evidence="2">
    <location>
        <begin position="125"/>
        <end position="128"/>
    </location>
</feature>
<dbReference type="HAMAP" id="MF_01940">
    <property type="entry name" value="RNA_CPDase"/>
    <property type="match status" value="1"/>
</dbReference>
<dbReference type="InterPro" id="IPR004175">
    <property type="entry name" value="RNA_CPDase"/>
</dbReference>
<evidence type="ECO:0000313" key="4">
    <source>
        <dbReference type="EMBL" id="SCG85502.1"/>
    </source>
</evidence>
<dbReference type="NCBIfam" id="TIGR02258">
    <property type="entry name" value="2_5_ligase"/>
    <property type="match status" value="1"/>
</dbReference>
<dbReference type="STRING" id="118062.MCBB_0942"/>
<sequence>MRAFLAVDVNKELLEKIGEVQNKLAKAEAAVKFVEPENLHFTFKFFGDISREKADEIVGMISEKTKKYSPFEVSIKGVGVFPHLGYIRVLWLGVEDSDQFSKMQMDFDEEFIKMGFKKERSYIPHLTIGRVKGAQNKEALVSIINELETVEIGKTTIKNLVLKESELTPAGPIYTDVKEFQL</sequence>
<dbReference type="PANTHER" id="PTHR35561:SF1">
    <property type="entry name" value="RNA 2',3'-CYCLIC PHOSPHODIESTERASE"/>
    <property type="match status" value="1"/>
</dbReference>
<evidence type="ECO:0000256" key="1">
    <source>
        <dbReference type="ARBA" id="ARBA00022801"/>
    </source>
</evidence>
<dbReference type="InterPro" id="IPR014051">
    <property type="entry name" value="Phosphoesterase_HXTX"/>
</dbReference>
<reference evidence="4 5" key="1">
    <citation type="submission" date="2016-08" db="EMBL/GenBank/DDBJ databases">
        <authorList>
            <person name="Seilhamer J.J."/>
        </authorList>
    </citation>
    <scope>NUCLEOTIDE SEQUENCE [LARGE SCALE GENOMIC DNA]</scope>
    <source>
        <strain evidence="4">Buetzberg</strain>
    </source>
</reference>
<dbReference type="PANTHER" id="PTHR35561">
    <property type="entry name" value="RNA 2',3'-CYCLIC PHOSPHODIESTERASE"/>
    <property type="match status" value="1"/>
</dbReference>
<dbReference type="PATRIC" id="fig|129848.4.peg.947"/>
<dbReference type="RefSeq" id="WP_071906655.1">
    <property type="nucleotide sequence ID" value="NZ_LT607756.1"/>
</dbReference>
<dbReference type="GeneID" id="30411789"/>
<dbReference type="InterPro" id="IPR009097">
    <property type="entry name" value="Cyclic_Pdiesterase"/>
</dbReference>
<feature type="domain" description="Phosphoesterase HXTX" evidence="3">
    <location>
        <begin position="7"/>
        <end position="91"/>
    </location>
</feature>
<proteinExistence type="inferred from homology"/>
<accession>A0A1D3L1F7</accession>
<dbReference type="KEGG" id="mcub:MCBB_0942"/>
<feature type="active site" description="Proton acceptor" evidence="2">
    <location>
        <position position="125"/>
    </location>
</feature>
<dbReference type="Pfam" id="PF02834">
    <property type="entry name" value="LigT_PEase"/>
    <property type="match status" value="2"/>
</dbReference>
<dbReference type="OrthoDB" id="44091at2157"/>
<evidence type="ECO:0000256" key="2">
    <source>
        <dbReference type="HAMAP-Rule" id="MF_01940"/>
    </source>
</evidence>
<dbReference type="Proteomes" id="UP000094707">
    <property type="component" value="Chromosome I"/>
</dbReference>
<comment type="catalytic activity">
    <reaction evidence="2">
        <text>a 3'-end 2',3'-cyclophospho-ribonucleotide-RNA + H2O = a 3'-end 2'-phospho-ribonucleotide-RNA + H(+)</text>
        <dbReference type="Rhea" id="RHEA:11828"/>
        <dbReference type="Rhea" id="RHEA-COMP:10464"/>
        <dbReference type="Rhea" id="RHEA-COMP:17353"/>
        <dbReference type="ChEBI" id="CHEBI:15377"/>
        <dbReference type="ChEBI" id="CHEBI:15378"/>
        <dbReference type="ChEBI" id="CHEBI:83064"/>
        <dbReference type="ChEBI" id="CHEBI:173113"/>
        <dbReference type="EC" id="3.1.4.58"/>
    </reaction>
</comment>
<name>A0A1D3L1F7_9EURY</name>
<dbReference type="GO" id="GO:0004113">
    <property type="term" value="F:2',3'-cyclic-nucleotide 3'-phosphodiesterase activity"/>
    <property type="evidence" value="ECO:0007669"/>
    <property type="project" value="InterPro"/>
</dbReference>
<dbReference type="AlphaFoldDB" id="A0A1D3L1F7"/>
<comment type="similarity">
    <text evidence="2">Belongs to the 2H phosphoesterase superfamily. ThpR family.</text>
</comment>
<gene>
    <name evidence="4" type="ORF">MCBB_0942</name>
</gene>
<keyword evidence="5" id="KW-1185">Reference proteome</keyword>
<feature type="domain" description="Phosphoesterase HXTX" evidence="3">
    <location>
        <begin position="97"/>
        <end position="174"/>
    </location>
</feature>